<gene>
    <name evidence="1" type="ORF">M422DRAFT_51161</name>
</gene>
<organism evidence="1 2">
    <name type="scientific">Sphaerobolus stellatus (strain SS14)</name>
    <dbReference type="NCBI Taxonomy" id="990650"/>
    <lineage>
        <taxon>Eukaryota</taxon>
        <taxon>Fungi</taxon>
        <taxon>Dikarya</taxon>
        <taxon>Basidiomycota</taxon>
        <taxon>Agaricomycotina</taxon>
        <taxon>Agaricomycetes</taxon>
        <taxon>Phallomycetidae</taxon>
        <taxon>Geastrales</taxon>
        <taxon>Sphaerobolaceae</taxon>
        <taxon>Sphaerobolus</taxon>
    </lineage>
</organism>
<evidence type="ECO:0000313" key="2">
    <source>
        <dbReference type="Proteomes" id="UP000054279"/>
    </source>
</evidence>
<keyword evidence="2" id="KW-1185">Reference proteome</keyword>
<proteinExistence type="predicted"/>
<dbReference type="Proteomes" id="UP000054279">
    <property type="component" value="Unassembled WGS sequence"/>
</dbReference>
<protein>
    <submittedName>
        <fullName evidence="1">Uncharacterized protein</fullName>
    </submittedName>
</protein>
<dbReference type="AlphaFoldDB" id="A0A0C9V3C3"/>
<sequence>MEDIRSIEYSKDAHPICDVSVIAVDVVAVNFYASDEEYESHTEESNEESSDDDLLPGMFPGGSGWNFKLTTSIDVSEDKECFRTMKNDWNREMKSIRSLSILIDSLRPNYDDDDDDDSVVPELEDDGITASPQTISINGVENSMIDRIYMEPISVRNSCSYYRKKYQYLFLPYSLQETVRFSDDSRNSRSISCIKPQTPQT</sequence>
<name>A0A0C9V3C3_SPHS4</name>
<dbReference type="EMBL" id="KN837180">
    <property type="protein sequence ID" value="KIJ36247.1"/>
    <property type="molecule type" value="Genomic_DNA"/>
</dbReference>
<evidence type="ECO:0000313" key="1">
    <source>
        <dbReference type="EMBL" id="KIJ36247.1"/>
    </source>
</evidence>
<reference evidence="1 2" key="1">
    <citation type="submission" date="2014-06" db="EMBL/GenBank/DDBJ databases">
        <title>Evolutionary Origins and Diversification of the Mycorrhizal Mutualists.</title>
        <authorList>
            <consortium name="DOE Joint Genome Institute"/>
            <consortium name="Mycorrhizal Genomics Consortium"/>
            <person name="Kohler A."/>
            <person name="Kuo A."/>
            <person name="Nagy L.G."/>
            <person name="Floudas D."/>
            <person name="Copeland A."/>
            <person name="Barry K.W."/>
            <person name="Cichocki N."/>
            <person name="Veneault-Fourrey C."/>
            <person name="LaButti K."/>
            <person name="Lindquist E.A."/>
            <person name="Lipzen A."/>
            <person name="Lundell T."/>
            <person name="Morin E."/>
            <person name="Murat C."/>
            <person name="Riley R."/>
            <person name="Ohm R."/>
            <person name="Sun H."/>
            <person name="Tunlid A."/>
            <person name="Henrissat B."/>
            <person name="Grigoriev I.V."/>
            <person name="Hibbett D.S."/>
            <person name="Martin F."/>
        </authorList>
    </citation>
    <scope>NUCLEOTIDE SEQUENCE [LARGE SCALE GENOMIC DNA]</scope>
    <source>
        <strain evidence="1 2">SS14</strain>
    </source>
</reference>
<accession>A0A0C9V3C3</accession>
<dbReference type="HOGENOM" id="CLU_1497150_0_0_1"/>